<dbReference type="PANTHER" id="PTHR15503">
    <property type="entry name" value="LDOC1 RELATED"/>
    <property type="match status" value="1"/>
</dbReference>
<dbReference type="AlphaFoldDB" id="A0A9J5XHN0"/>
<dbReference type="PANTHER" id="PTHR15503:SF45">
    <property type="entry name" value="RNA-DIRECTED DNA POLYMERASE HOMOLOG"/>
    <property type="match status" value="1"/>
</dbReference>
<sequence length="621" mass="70675">MNRQSSKEQALQVSSNYHSSKGGGCGGGRWNKNSIGEQIPVYLDGENNEKAIQPQHQVPAVAQGVNSGCSETSPVMDEQIETLANCRAPRVRRRPSWMTDYESASSNLQILQAQSLKDKISREDLKKGIMPPRRVVRGRLARINDDPQDQGGEVTNAEFWAAIRMLSQVVANQAGQQRGFLRDVADTSRIRESNFIEDQENFVDELQKVFEVIRIVDAERVELVAYQLKGTPRIWYDQWKNRGVEGAPLLSWRDGGKYEEYDESIYVWVVALVKLMIHVQQVEKDKLKDREEYRNKRTKTACHESRRQQKIKNVNRSYYQQSLTRPSPSSSSEPTPKNMGYFRNQNSQNSKARPTQSQGSVAQGANWTSTCAKCSRNHPKACHDHSNVNGNEGNKAQSSLVAPVDRVVPRGATSGKGIRENLLYAITSLQEQENSQDVVTGMINVFTFYVYALLDPALQCFHTYWCVVSVNHKDNMTDLVELDMVDFNVILEWRSSSTVPKGRFISYIKARKLVSKGCIYNLVRFNDFSVKTPPIQSVPVVSEFPESLLREIDFRINILSDAQPISIPPYRMASTKLKELKYHLKDLLDKGFIRPSASRWGTSILFVREKDSSLRMFIDYR</sequence>
<organism evidence="2 3">
    <name type="scientific">Solanum commersonii</name>
    <name type="common">Commerson's wild potato</name>
    <name type="synonym">Commerson's nightshade</name>
    <dbReference type="NCBI Taxonomy" id="4109"/>
    <lineage>
        <taxon>Eukaryota</taxon>
        <taxon>Viridiplantae</taxon>
        <taxon>Streptophyta</taxon>
        <taxon>Embryophyta</taxon>
        <taxon>Tracheophyta</taxon>
        <taxon>Spermatophyta</taxon>
        <taxon>Magnoliopsida</taxon>
        <taxon>eudicotyledons</taxon>
        <taxon>Gunneridae</taxon>
        <taxon>Pentapetalae</taxon>
        <taxon>asterids</taxon>
        <taxon>lamiids</taxon>
        <taxon>Solanales</taxon>
        <taxon>Solanaceae</taxon>
        <taxon>Solanoideae</taxon>
        <taxon>Solaneae</taxon>
        <taxon>Solanum</taxon>
    </lineage>
</organism>
<evidence type="ECO:0000313" key="2">
    <source>
        <dbReference type="EMBL" id="KAG5586662.1"/>
    </source>
</evidence>
<feature type="region of interest" description="Disordered" evidence="1">
    <location>
        <begin position="288"/>
        <end position="362"/>
    </location>
</feature>
<reference evidence="2 3" key="1">
    <citation type="submission" date="2020-09" db="EMBL/GenBank/DDBJ databases">
        <title>De no assembly of potato wild relative species, Solanum commersonii.</title>
        <authorList>
            <person name="Cho K."/>
        </authorList>
    </citation>
    <scope>NUCLEOTIDE SEQUENCE [LARGE SCALE GENOMIC DNA]</scope>
    <source>
        <strain evidence="2">LZ3.2</strain>
        <tissue evidence="2">Leaf</tissue>
    </source>
</reference>
<feature type="compositionally biased region" description="Polar residues" evidence="1">
    <location>
        <begin position="311"/>
        <end position="325"/>
    </location>
</feature>
<feature type="compositionally biased region" description="Polar residues" evidence="1">
    <location>
        <begin position="1"/>
        <end position="19"/>
    </location>
</feature>
<keyword evidence="3" id="KW-1185">Reference proteome</keyword>
<feature type="compositionally biased region" description="Polar residues" evidence="1">
    <location>
        <begin position="343"/>
        <end position="362"/>
    </location>
</feature>
<dbReference type="Gene3D" id="3.10.10.10">
    <property type="entry name" value="HIV Type 1 Reverse Transcriptase, subunit A, domain 1"/>
    <property type="match status" value="1"/>
</dbReference>
<dbReference type="Proteomes" id="UP000824120">
    <property type="component" value="Chromosome 9"/>
</dbReference>
<evidence type="ECO:0000313" key="3">
    <source>
        <dbReference type="Proteomes" id="UP000824120"/>
    </source>
</evidence>
<feature type="compositionally biased region" description="Polar residues" evidence="1">
    <location>
        <begin position="387"/>
        <end position="397"/>
    </location>
</feature>
<accession>A0A9J5XHN0</accession>
<dbReference type="OrthoDB" id="5588148at2759"/>
<evidence type="ECO:0000256" key="1">
    <source>
        <dbReference type="SAM" id="MobiDB-lite"/>
    </source>
</evidence>
<feature type="region of interest" description="Disordered" evidence="1">
    <location>
        <begin position="378"/>
        <end position="397"/>
    </location>
</feature>
<name>A0A9J5XHN0_SOLCO</name>
<gene>
    <name evidence="2" type="ORF">H5410_047096</name>
</gene>
<feature type="compositionally biased region" description="Low complexity" evidence="1">
    <location>
        <begin position="326"/>
        <end position="336"/>
    </location>
</feature>
<dbReference type="EMBL" id="JACXVP010000009">
    <property type="protein sequence ID" value="KAG5586662.1"/>
    <property type="molecule type" value="Genomic_DNA"/>
</dbReference>
<protein>
    <recommendedName>
        <fullName evidence="4">Gag-pol polyprotein</fullName>
    </recommendedName>
</protein>
<proteinExistence type="predicted"/>
<dbReference type="InterPro" id="IPR043502">
    <property type="entry name" value="DNA/RNA_pol_sf"/>
</dbReference>
<evidence type="ECO:0008006" key="4">
    <source>
        <dbReference type="Google" id="ProtNLM"/>
    </source>
</evidence>
<feature type="region of interest" description="Disordered" evidence="1">
    <location>
        <begin position="1"/>
        <end position="30"/>
    </location>
</feature>
<comment type="caution">
    <text evidence="2">The sequence shown here is derived from an EMBL/GenBank/DDBJ whole genome shotgun (WGS) entry which is preliminary data.</text>
</comment>
<feature type="compositionally biased region" description="Basic and acidic residues" evidence="1">
    <location>
        <begin position="288"/>
        <end position="307"/>
    </location>
</feature>
<dbReference type="InterPro" id="IPR032567">
    <property type="entry name" value="RTL1-rel"/>
</dbReference>
<dbReference type="SUPFAM" id="SSF56672">
    <property type="entry name" value="DNA/RNA polymerases"/>
    <property type="match status" value="1"/>
</dbReference>